<evidence type="ECO:0000313" key="1">
    <source>
        <dbReference type="EMBL" id="OHB10838.1"/>
    </source>
</evidence>
<accession>A0A1G2UN53</accession>
<protein>
    <submittedName>
        <fullName evidence="1">Uncharacterized protein</fullName>
    </submittedName>
</protein>
<comment type="caution">
    <text evidence="1">The sequence shown here is derived from an EMBL/GenBank/DDBJ whole genome shotgun (WGS) entry which is preliminary data.</text>
</comment>
<evidence type="ECO:0000313" key="2">
    <source>
        <dbReference type="Proteomes" id="UP000177202"/>
    </source>
</evidence>
<proteinExistence type="predicted"/>
<gene>
    <name evidence="1" type="ORF">A3H60_01200</name>
</gene>
<organism evidence="1 2">
    <name type="scientific">Candidatus Zambryskibacteria bacterium RIFCSPLOWO2_02_FULL_44_12b</name>
    <dbReference type="NCBI Taxonomy" id="1802772"/>
    <lineage>
        <taxon>Bacteria</taxon>
        <taxon>Candidatus Zambryskiibacteriota</taxon>
    </lineage>
</organism>
<name>A0A1G2UN53_9BACT</name>
<dbReference type="Proteomes" id="UP000177202">
    <property type="component" value="Unassembled WGS sequence"/>
</dbReference>
<reference evidence="1 2" key="1">
    <citation type="journal article" date="2016" name="Nat. Commun.">
        <title>Thousands of microbial genomes shed light on interconnected biogeochemical processes in an aquifer system.</title>
        <authorList>
            <person name="Anantharaman K."/>
            <person name="Brown C.T."/>
            <person name="Hug L.A."/>
            <person name="Sharon I."/>
            <person name="Castelle C.J."/>
            <person name="Probst A.J."/>
            <person name="Thomas B.C."/>
            <person name="Singh A."/>
            <person name="Wilkins M.J."/>
            <person name="Karaoz U."/>
            <person name="Brodie E.L."/>
            <person name="Williams K.H."/>
            <person name="Hubbard S.S."/>
            <person name="Banfield J.F."/>
        </authorList>
    </citation>
    <scope>NUCLEOTIDE SEQUENCE [LARGE SCALE GENOMIC DNA]</scope>
</reference>
<dbReference type="EMBL" id="MHWP01000005">
    <property type="protein sequence ID" value="OHB10838.1"/>
    <property type="molecule type" value="Genomic_DNA"/>
</dbReference>
<dbReference type="AlphaFoldDB" id="A0A1G2UN53"/>
<sequence length="149" mass="16721">MRPRDINRSSSSLTDQCEGTVSWYLGELHEKRGEKMDNRTVRLRVDGWSNPRFGCVEGNLIMFEVMWYGCACSTCLARLAAVMNRMSESDVKWTVMDIHIPERGGEPSAVLVVEPTEMPEKVDTFLSGLLGLQISEVTPALAPRVMELV</sequence>